<keyword evidence="2 7" id="KW-0963">Cytoplasm</keyword>
<dbReference type="KEGG" id="alq:C7Y71_009330"/>
<keyword evidence="3" id="KW-0677">Repeat</keyword>
<dbReference type="InterPro" id="IPR035642">
    <property type="entry name" value="MraZ_N"/>
</dbReference>
<keyword evidence="10" id="KW-1185">Reference proteome</keyword>
<reference evidence="9 10" key="1">
    <citation type="submission" date="2018-11" db="EMBL/GenBank/DDBJ databases">
        <authorList>
            <person name="Na S.W."/>
            <person name="Baik M."/>
        </authorList>
    </citation>
    <scope>NUCLEOTIDE SEQUENCE [LARGE SCALE GENOMIC DNA]</scope>
    <source>
        <strain evidence="9 10">E39</strain>
    </source>
</reference>
<dbReference type="PANTHER" id="PTHR34701:SF1">
    <property type="entry name" value="TRANSCRIPTIONAL REGULATOR MRAZ"/>
    <property type="match status" value="1"/>
</dbReference>
<organism evidence="9 10">
    <name type="scientific">Pseudoprevotella muciniphila</name>
    <dbReference type="NCBI Taxonomy" id="2133944"/>
    <lineage>
        <taxon>Bacteria</taxon>
        <taxon>Pseudomonadati</taxon>
        <taxon>Bacteroidota</taxon>
        <taxon>Bacteroidia</taxon>
        <taxon>Bacteroidales</taxon>
        <taxon>Prevotellaceae</taxon>
        <taxon>Pseudoprevotella</taxon>
    </lineage>
</organism>
<accession>A0A5P8E8B7</accession>
<dbReference type="SUPFAM" id="SSF89447">
    <property type="entry name" value="AbrB/MazE/MraZ-like"/>
    <property type="match status" value="1"/>
</dbReference>
<proteinExistence type="inferred from homology"/>
<dbReference type="InterPro" id="IPR007159">
    <property type="entry name" value="SpoVT-AbrB_dom"/>
</dbReference>
<dbReference type="InterPro" id="IPR020603">
    <property type="entry name" value="MraZ_dom"/>
</dbReference>
<evidence type="ECO:0000256" key="6">
    <source>
        <dbReference type="ARBA" id="ARBA00023163"/>
    </source>
</evidence>
<dbReference type="PROSITE" id="PS51740">
    <property type="entry name" value="SPOVT_ABRB"/>
    <property type="match status" value="2"/>
</dbReference>
<dbReference type="InterPro" id="IPR038619">
    <property type="entry name" value="MraZ_sf"/>
</dbReference>
<feature type="domain" description="SpoVT-AbrB" evidence="8">
    <location>
        <begin position="6"/>
        <end position="52"/>
    </location>
</feature>
<dbReference type="Proteomes" id="UP000249375">
    <property type="component" value="Chromosome"/>
</dbReference>
<dbReference type="GO" id="GO:0003700">
    <property type="term" value="F:DNA-binding transcription factor activity"/>
    <property type="evidence" value="ECO:0007669"/>
    <property type="project" value="UniProtKB-UniRule"/>
</dbReference>
<dbReference type="AlphaFoldDB" id="A0A5P8E8B7"/>
<feature type="domain" description="SpoVT-AbrB" evidence="8">
    <location>
        <begin position="82"/>
        <end position="125"/>
    </location>
</feature>
<keyword evidence="6 7" id="KW-0804">Transcription</keyword>
<protein>
    <recommendedName>
        <fullName evidence="1 7">Transcriptional regulator MraZ</fullName>
    </recommendedName>
</protein>
<evidence type="ECO:0000256" key="2">
    <source>
        <dbReference type="ARBA" id="ARBA00022490"/>
    </source>
</evidence>
<evidence type="ECO:0000256" key="5">
    <source>
        <dbReference type="ARBA" id="ARBA00023125"/>
    </source>
</evidence>
<keyword evidence="5 7" id="KW-0238">DNA-binding</keyword>
<evidence type="ECO:0000256" key="7">
    <source>
        <dbReference type="HAMAP-Rule" id="MF_01008"/>
    </source>
</evidence>
<dbReference type="Pfam" id="PF02381">
    <property type="entry name" value="MraZ"/>
    <property type="match status" value="2"/>
</dbReference>
<comment type="subcellular location">
    <subcellularLocation>
        <location evidence="7">Cytoplasm</location>
        <location evidence="7">Nucleoid</location>
    </subcellularLocation>
</comment>
<dbReference type="CDD" id="cd16320">
    <property type="entry name" value="MraZ_N"/>
    <property type="match status" value="1"/>
</dbReference>
<dbReference type="Gene3D" id="3.40.1550.20">
    <property type="entry name" value="Transcriptional regulator MraZ domain"/>
    <property type="match status" value="1"/>
</dbReference>
<name>A0A5P8E8B7_9BACT</name>
<evidence type="ECO:0000256" key="4">
    <source>
        <dbReference type="ARBA" id="ARBA00023015"/>
    </source>
</evidence>
<dbReference type="GO" id="GO:2000143">
    <property type="term" value="P:negative regulation of DNA-templated transcription initiation"/>
    <property type="evidence" value="ECO:0007669"/>
    <property type="project" value="TreeGrafter"/>
</dbReference>
<dbReference type="InterPro" id="IPR037914">
    <property type="entry name" value="SpoVT-AbrB_sf"/>
</dbReference>
<gene>
    <name evidence="7" type="primary">mraZ</name>
    <name evidence="9" type="ORF">C7Y71_009330</name>
</gene>
<evidence type="ECO:0000313" key="10">
    <source>
        <dbReference type="Proteomes" id="UP000249375"/>
    </source>
</evidence>
<dbReference type="GO" id="GO:0000976">
    <property type="term" value="F:transcription cis-regulatory region binding"/>
    <property type="evidence" value="ECO:0007669"/>
    <property type="project" value="TreeGrafter"/>
</dbReference>
<dbReference type="InterPro" id="IPR003444">
    <property type="entry name" value="MraZ"/>
</dbReference>
<dbReference type="CDD" id="cd16321">
    <property type="entry name" value="MraZ_C"/>
    <property type="match status" value="1"/>
</dbReference>
<sequence length="147" mass="17084">MMFTGSIEAKLDEKGRVFFPSSFRKLLPESEREFVLKRDIYQPCLVVFPMSAWQSEVEVLRTKLNRWNPQEAMIFRQYLSDAEQFQLDSNGRFILPKRLLAFAGIDHAVTFVGMDDRIEIWAKRENDFIAPEDYAKAVEALLGGKTE</sequence>
<evidence type="ECO:0000256" key="3">
    <source>
        <dbReference type="ARBA" id="ARBA00022737"/>
    </source>
</evidence>
<dbReference type="EMBL" id="CP033459">
    <property type="protein sequence ID" value="QFQ13196.1"/>
    <property type="molecule type" value="Genomic_DNA"/>
</dbReference>
<dbReference type="OrthoDB" id="9807753at2"/>
<evidence type="ECO:0000256" key="1">
    <source>
        <dbReference type="ARBA" id="ARBA00013860"/>
    </source>
</evidence>
<evidence type="ECO:0000259" key="8">
    <source>
        <dbReference type="PROSITE" id="PS51740"/>
    </source>
</evidence>
<dbReference type="GO" id="GO:0009295">
    <property type="term" value="C:nucleoid"/>
    <property type="evidence" value="ECO:0007669"/>
    <property type="project" value="UniProtKB-SubCell"/>
</dbReference>
<dbReference type="InterPro" id="IPR035644">
    <property type="entry name" value="MraZ_C"/>
</dbReference>
<evidence type="ECO:0000313" key="9">
    <source>
        <dbReference type="EMBL" id="QFQ13196.1"/>
    </source>
</evidence>
<dbReference type="PANTHER" id="PTHR34701">
    <property type="entry name" value="TRANSCRIPTIONAL REGULATOR MRAZ"/>
    <property type="match status" value="1"/>
</dbReference>
<comment type="subunit">
    <text evidence="7">Forms oligomers.</text>
</comment>
<keyword evidence="4 7" id="KW-0805">Transcription regulation</keyword>
<dbReference type="RefSeq" id="WP_111898128.1">
    <property type="nucleotide sequence ID" value="NZ_CP033459.1"/>
</dbReference>
<dbReference type="GO" id="GO:0005737">
    <property type="term" value="C:cytoplasm"/>
    <property type="evidence" value="ECO:0007669"/>
    <property type="project" value="UniProtKB-UniRule"/>
</dbReference>
<dbReference type="HAMAP" id="MF_01008">
    <property type="entry name" value="MraZ"/>
    <property type="match status" value="1"/>
</dbReference>
<comment type="similarity">
    <text evidence="7">Belongs to the MraZ family.</text>
</comment>